<dbReference type="GeneTree" id="ENSGT00940000156509"/>
<evidence type="ECO:0000256" key="3">
    <source>
        <dbReference type="ARBA" id="ARBA00004536"/>
    </source>
</evidence>
<evidence type="ECO:0000256" key="5">
    <source>
        <dbReference type="ARBA" id="ARBA00022473"/>
    </source>
</evidence>
<dbReference type="Proteomes" id="UP000002279">
    <property type="component" value="Chromosome 2"/>
</dbReference>
<dbReference type="SMART" id="SM00320">
    <property type="entry name" value="WD40"/>
    <property type="match status" value="7"/>
</dbReference>
<keyword evidence="7" id="KW-0597">Phosphoprotein</keyword>
<dbReference type="InterPro" id="IPR019775">
    <property type="entry name" value="WD40_repeat_CS"/>
</dbReference>
<evidence type="ECO:0000256" key="9">
    <source>
        <dbReference type="ARBA" id="ARBA00022737"/>
    </source>
</evidence>
<keyword evidence="20" id="KW-0175">Coiled coil</keyword>
<organism evidence="23 24">
    <name type="scientific">Ornithorhynchus anatinus</name>
    <name type="common">Duckbill platypus</name>
    <dbReference type="NCBI Taxonomy" id="9258"/>
    <lineage>
        <taxon>Eukaryota</taxon>
        <taxon>Metazoa</taxon>
        <taxon>Chordata</taxon>
        <taxon>Craniata</taxon>
        <taxon>Vertebrata</taxon>
        <taxon>Euteleostomi</taxon>
        <taxon>Mammalia</taxon>
        <taxon>Monotremata</taxon>
        <taxon>Ornithorhynchidae</taxon>
        <taxon>Ornithorhynchus</taxon>
    </lineage>
</organism>
<gene>
    <name evidence="23" type="primary">AHI1</name>
</gene>
<dbReference type="PROSITE" id="PS50082">
    <property type="entry name" value="WD_REPEATS_2"/>
    <property type="match status" value="3"/>
</dbReference>
<evidence type="ECO:0000256" key="13">
    <source>
        <dbReference type="ARBA" id="ARBA00023069"/>
    </source>
</evidence>
<dbReference type="PROSITE" id="PS50294">
    <property type="entry name" value="WD_REPEATS_REGION"/>
    <property type="match status" value="1"/>
</dbReference>
<feature type="region of interest" description="Disordered" evidence="21">
    <location>
        <begin position="82"/>
        <end position="143"/>
    </location>
</feature>
<keyword evidence="9" id="KW-0677">Repeat</keyword>
<dbReference type="SUPFAM" id="SSF50044">
    <property type="entry name" value="SH3-domain"/>
    <property type="match status" value="1"/>
</dbReference>
<keyword evidence="13" id="KW-0969">Cilium</keyword>
<keyword evidence="5" id="KW-0217">Developmental protein</keyword>
<keyword evidence="24" id="KW-1185">Reference proteome</keyword>
<evidence type="ECO:0000256" key="18">
    <source>
        <dbReference type="PROSITE-ProRule" id="PRU00192"/>
    </source>
</evidence>
<dbReference type="GO" id="GO:0030154">
    <property type="term" value="P:cell differentiation"/>
    <property type="evidence" value="ECO:0007669"/>
    <property type="project" value="UniProtKB-KW"/>
</dbReference>
<evidence type="ECO:0000256" key="1">
    <source>
        <dbReference type="ARBA" id="ARBA00004114"/>
    </source>
</evidence>
<dbReference type="PROSITE" id="PS00678">
    <property type="entry name" value="WD_REPEATS_1"/>
    <property type="match status" value="1"/>
</dbReference>
<feature type="domain" description="SH3" evidence="22">
    <location>
        <begin position="823"/>
        <end position="883"/>
    </location>
</feature>
<dbReference type="InterPro" id="IPR001680">
    <property type="entry name" value="WD40_rpt"/>
</dbReference>
<evidence type="ECO:0000256" key="20">
    <source>
        <dbReference type="SAM" id="Coils"/>
    </source>
</evidence>
<evidence type="ECO:0000313" key="24">
    <source>
        <dbReference type="Proteomes" id="UP000002279"/>
    </source>
</evidence>
<evidence type="ECO:0000256" key="8">
    <source>
        <dbReference type="ARBA" id="ARBA00022574"/>
    </source>
</evidence>
<evidence type="ECO:0000256" key="7">
    <source>
        <dbReference type="ARBA" id="ARBA00022553"/>
    </source>
</evidence>
<evidence type="ECO:0000256" key="4">
    <source>
        <dbReference type="ARBA" id="ARBA00022443"/>
    </source>
</evidence>
<evidence type="ECO:0000259" key="22">
    <source>
        <dbReference type="PROSITE" id="PS50002"/>
    </source>
</evidence>
<dbReference type="Gene3D" id="2.30.30.40">
    <property type="entry name" value="SH3 Domains"/>
    <property type="match status" value="1"/>
</dbReference>
<keyword evidence="8 19" id="KW-0853">WD repeat</keyword>
<dbReference type="GO" id="GO:0005814">
    <property type="term" value="C:centriole"/>
    <property type="evidence" value="ECO:0007669"/>
    <property type="project" value="UniProtKB-SubCell"/>
</dbReference>
<dbReference type="CDD" id="cd11812">
    <property type="entry name" value="SH3_AHI-1"/>
    <property type="match status" value="1"/>
</dbReference>
<dbReference type="Bgee" id="ENSOANG00000031640">
    <property type="expression patterns" value="Expressed in endometrium and 7 other cell types or tissues"/>
</dbReference>
<name>A0A6I8P1A1_ORNAN</name>
<keyword evidence="10" id="KW-0221">Differentiation</keyword>
<keyword evidence="6" id="KW-0963">Cytoplasm</keyword>
<dbReference type="PROSITE" id="PS50002">
    <property type="entry name" value="SH3"/>
    <property type="match status" value="1"/>
</dbReference>
<evidence type="ECO:0000256" key="21">
    <source>
        <dbReference type="SAM" id="MobiDB-lite"/>
    </source>
</evidence>
<feature type="repeat" description="WD" evidence="19">
    <location>
        <begin position="471"/>
        <end position="506"/>
    </location>
</feature>
<dbReference type="Pfam" id="PF00400">
    <property type="entry name" value="WD40"/>
    <property type="match status" value="4"/>
</dbReference>
<keyword evidence="11" id="KW-0970">Cilium biogenesis/degradation</keyword>
<evidence type="ECO:0000256" key="12">
    <source>
        <dbReference type="ARBA" id="ARBA00022949"/>
    </source>
</evidence>
<evidence type="ECO:0000256" key="17">
    <source>
        <dbReference type="ARBA" id="ARBA00071144"/>
    </source>
</evidence>
<keyword evidence="4 18" id="KW-0728">SH3 domain</keyword>
<evidence type="ECO:0000256" key="6">
    <source>
        <dbReference type="ARBA" id="ARBA00022490"/>
    </source>
</evidence>
<reference evidence="23" key="2">
    <citation type="submission" date="2025-08" db="UniProtKB">
        <authorList>
            <consortium name="Ensembl"/>
        </authorList>
    </citation>
    <scope>IDENTIFICATION</scope>
    <source>
        <strain evidence="23">Glennie</strain>
    </source>
</reference>
<dbReference type="InterPro" id="IPR036322">
    <property type="entry name" value="WD40_repeat_dom_sf"/>
</dbReference>
<keyword evidence="15" id="KW-0966">Cell projection</keyword>
<proteinExistence type="predicted"/>
<dbReference type="Pfam" id="PF00018">
    <property type="entry name" value="SH3_1"/>
    <property type="match status" value="1"/>
</dbReference>
<evidence type="ECO:0000256" key="14">
    <source>
        <dbReference type="ARBA" id="ARBA00023212"/>
    </source>
</evidence>
<evidence type="ECO:0000313" key="23">
    <source>
        <dbReference type="Ensembl" id="ENSOANP00000046832.1"/>
    </source>
</evidence>
<dbReference type="GO" id="GO:0030030">
    <property type="term" value="P:cell projection organization"/>
    <property type="evidence" value="ECO:0007669"/>
    <property type="project" value="UniProtKB-KW"/>
</dbReference>
<evidence type="ECO:0000256" key="16">
    <source>
        <dbReference type="ARBA" id="ARBA00058395"/>
    </source>
</evidence>
<dbReference type="InterPro" id="IPR036028">
    <property type="entry name" value="SH3-like_dom_sf"/>
</dbReference>
<dbReference type="InterPro" id="IPR052803">
    <property type="entry name" value="Cilium-Associated_Jouberin"/>
</dbReference>
<evidence type="ECO:0000256" key="11">
    <source>
        <dbReference type="ARBA" id="ARBA00022794"/>
    </source>
</evidence>
<dbReference type="CDD" id="cd00200">
    <property type="entry name" value="WD40"/>
    <property type="match status" value="1"/>
</dbReference>
<dbReference type="InterPro" id="IPR015943">
    <property type="entry name" value="WD40/YVTN_repeat-like_dom_sf"/>
</dbReference>
<dbReference type="Gene3D" id="2.130.10.10">
    <property type="entry name" value="YVTN repeat-like/Quinoprotein amine dehydrogenase"/>
    <property type="match status" value="1"/>
</dbReference>
<dbReference type="SUPFAM" id="SSF50978">
    <property type="entry name" value="WD40 repeat-like"/>
    <property type="match status" value="1"/>
</dbReference>
<dbReference type="FunFam" id="2.130.10.10:FF:000112">
    <property type="entry name" value="jouberin isoform X2"/>
    <property type="match status" value="1"/>
</dbReference>
<dbReference type="GO" id="GO:0005912">
    <property type="term" value="C:adherens junction"/>
    <property type="evidence" value="ECO:0007669"/>
    <property type="project" value="UniProtKB-SubCell"/>
</dbReference>
<dbReference type="PRINTS" id="PR00452">
    <property type="entry name" value="SH3DOMAIN"/>
</dbReference>
<dbReference type="InterPro" id="IPR001452">
    <property type="entry name" value="SH3_domain"/>
</dbReference>
<feature type="compositionally biased region" description="Basic residues" evidence="21">
    <location>
        <begin position="118"/>
        <end position="127"/>
    </location>
</feature>
<evidence type="ECO:0000256" key="10">
    <source>
        <dbReference type="ARBA" id="ARBA00022782"/>
    </source>
</evidence>
<dbReference type="Ensembl" id="ENSOANT00000070802.1">
    <property type="protein sequence ID" value="ENSOANP00000046832.1"/>
    <property type="gene ID" value="ENSOANG00000031640.2"/>
</dbReference>
<dbReference type="AlphaFoldDB" id="A0A6I8P1A1"/>
<reference evidence="23 24" key="1">
    <citation type="journal article" date="2008" name="Nature">
        <title>Genome analysis of the platypus reveals unique signatures of evolution.</title>
        <authorList>
            <person name="Warren W.C."/>
            <person name="Hillier L.W."/>
            <person name="Marshall Graves J.A."/>
            <person name="Birney E."/>
            <person name="Ponting C.P."/>
            <person name="Grutzner F."/>
            <person name="Belov K."/>
            <person name="Miller W."/>
            <person name="Clarke L."/>
            <person name="Chinwalla A.T."/>
            <person name="Yang S.P."/>
            <person name="Heger A."/>
            <person name="Locke D.P."/>
            <person name="Miethke P."/>
            <person name="Waters P.D."/>
            <person name="Veyrunes F."/>
            <person name="Fulton L."/>
            <person name="Fulton B."/>
            <person name="Graves T."/>
            <person name="Wallis J."/>
            <person name="Puente X.S."/>
            <person name="Lopez-Otin C."/>
            <person name="Ordonez G.R."/>
            <person name="Eichler E.E."/>
            <person name="Chen L."/>
            <person name="Cheng Z."/>
            <person name="Deakin J.E."/>
            <person name="Alsop A."/>
            <person name="Thompson K."/>
            <person name="Kirby P."/>
            <person name="Papenfuss A.T."/>
            <person name="Wakefield M.J."/>
            <person name="Olender T."/>
            <person name="Lancet D."/>
            <person name="Huttley G.A."/>
            <person name="Smit A.F."/>
            <person name="Pask A."/>
            <person name="Temple-Smith P."/>
            <person name="Batzer M.A."/>
            <person name="Walker J.A."/>
            <person name="Konkel M.K."/>
            <person name="Harris R.S."/>
            <person name="Whittington C.M."/>
            <person name="Wong E.S."/>
            <person name="Gemmell N.J."/>
            <person name="Buschiazzo E."/>
            <person name="Vargas Jentzsch I.M."/>
            <person name="Merkel A."/>
            <person name="Schmitz J."/>
            <person name="Zemann A."/>
            <person name="Churakov G."/>
            <person name="Kriegs J.O."/>
            <person name="Brosius J."/>
            <person name="Murchison E.P."/>
            <person name="Sachidanandam R."/>
            <person name="Smith C."/>
            <person name="Hannon G.J."/>
            <person name="Tsend-Ayush E."/>
            <person name="McMillan D."/>
            <person name="Attenborough R."/>
            <person name="Rens W."/>
            <person name="Ferguson-Smith M."/>
            <person name="Lefevre C.M."/>
            <person name="Sharp J.A."/>
            <person name="Nicholas K.R."/>
            <person name="Ray D.A."/>
            <person name="Kube M."/>
            <person name="Reinhardt R."/>
            <person name="Pringle T.H."/>
            <person name="Taylor J."/>
            <person name="Jones R.C."/>
            <person name="Nixon B."/>
            <person name="Dacheux J.L."/>
            <person name="Niwa H."/>
            <person name="Sekita Y."/>
            <person name="Huang X."/>
            <person name="Stark A."/>
            <person name="Kheradpour P."/>
            <person name="Kellis M."/>
            <person name="Flicek P."/>
            <person name="Chen Y."/>
            <person name="Webber C."/>
            <person name="Hardison R."/>
            <person name="Nelson J."/>
            <person name="Hallsworth-Pepin K."/>
            <person name="Delehaunty K."/>
            <person name="Markovic C."/>
            <person name="Minx P."/>
            <person name="Feng Y."/>
            <person name="Kremitzki C."/>
            <person name="Mitreva M."/>
            <person name="Glasscock J."/>
            <person name="Wylie T."/>
            <person name="Wohldmann P."/>
            <person name="Thiru P."/>
            <person name="Nhan M.N."/>
            <person name="Pohl C.S."/>
            <person name="Smith S.M."/>
            <person name="Hou S."/>
            <person name="Nefedov M."/>
            <person name="de Jong P.J."/>
            <person name="Renfree M.B."/>
            <person name="Mardis E.R."/>
            <person name="Wilson R.K."/>
        </authorList>
    </citation>
    <scope>NUCLEOTIDE SEQUENCE [LARGE SCALE GENOMIC DNA]</scope>
    <source>
        <strain evidence="23 24">Glennie</strain>
    </source>
</reference>
<dbReference type="PANTHER" id="PTHR44499">
    <property type="entry name" value="JOUBERIN"/>
    <property type="match status" value="1"/>
</dbReference>
<comment type="function">
    <text evidence="16">Involved in vesicle trafficking and required for ciliogenesis, formation of primary non-motile cilium, and recruitment of RAB8A to the basal body of primary cilium. Component of the tectonic-like complex, a complex localized at the transition zone of primary cilia and acting as a barrier that prevents diffusion of transmembrane proteins between the cilia and plasma membranes. Involved in neuronal differentiation. As a positive modulator of classical Wnt signaling, may play a crucial role in ciliary signaling during cerebellum embryonic development.</text>
</comment>
<evidence type="ECO:0000256" key="15">
    <source>
        <dbReference type="ARBA" id="ARBA00023273"/>
    </source>
</evidence>
<feature type="repeat" description="WD" evidence="19">
    <location>
        <begin position="561"/>
        <end position="593"/>
    </location>
</feature>
<accession>A0A6I8P1A1</accession>
<feature type="repeat" description="WD" evidence="19">
    <location>
        <begin position="514"/>
        <end position="549"/>
    </location>
</feature>
<protein>
    <recommendedName>
        <fullName evidence="17">Jouberin</fullName>
    </recommendedName>
</protein>
<dbReference type="SMART" id="SM00326">
    <property type="entry name" value="SH3"/>
    <property type="match status" value="1"/>
</dbReference>
<dbReference type="PANTHER" id="PTHR44499:SF1">
    <property type="entry name" value="JOUBERIN"/>
    <property type="match status" value="1"/>
</dbReference>
<dbReference type="OMA" id="KSVIPEW"/>
<dbReference type="InterPro" id="IPR035832">
    <property type="entry name" value="AHI1_SH3"/>
</dbReference>
<reference evidence="23" key="3">
    <citation type="submission" date="2025-09" db="UniProtKB">
        <authorList>
            <consortium name="Ensembl"/>
        </authorList>
    </citation>
    <scope>IDENTIFICATION</scope>
    <source>
        <strain evidence="23">Glennie</strain>
    </source>
</reference>
<keyword evidence="12" id="KW-0965">Cell junction</keyword>
<keyword evidence="14" id="KW-0206">Cytoskeleton</keyword>
<feature type="compositionally biased region" description="Basic and acidic residues" evidence="21">
    <location>
        <begin position="128"/>
        <end position="139"/>
    </location>
</feature>
<comment type="subcellular location">
    <subcellularLocation>
        <location evidence="3">Cell junction</location>
        <location evidence="3">Adherens junction</location>
    </subcellularLocation>
    <subcellularLocation>
        <location evidence="2">Cytoplasm</location>
        <location evidence="2">Cytoskeleton</location>
        <location evidence="2">Cilium basal body</location>
    </subcellularLocation>
    <subcellularLocation>
        <location evidence="1">Cytoplasm</location>
        <location evidence="1">Cytoskeleton</location>
        <location evidence="1">Microtubule organizing center</location>
        <location evidence="1">Centrosome</location>
        <location evidence="1">Centriole</location>
    </subcellularLocation>
</comment>
<evidence type="ECO:0000256" key="19">
    <source>
        <dbReference type="PROSITE-ProRule" id="PRU00221"/>
    </source>
</evidence>
<sequence length="984" mass="112400">NEEENAHKTLQESFERKINDDSPKALITELDEEEQLIQAYELQVAEDEANAIRRKIRKKLKEQMSEFSTDVQSHEVVLKNEVGKKKKKKKEIPLTSEAETRYSEEQSTEDDIKLPTPKARKAAKKSKRVSEDNTKDTKPSKNIIQEATRPEVSTQSKCGFDDSHVLGIYIHRTDRLRTNFLISHPMVKIHVIDQNTGTYVKKEHSNRAVSSFYEQEGVEHILPIMTQPYDFKYFKSRLPEWEEQIVFNERLNYFLQESEDSPIVILFFEILDFLSMDEARANSEVQVQESGFRKIAWAFLKLVGANGVLNINGKLRLQLYTPPSRTRSQLNVVEVFEWWSKCPRNRYPSTLYVTIKGLKLPDHVDPSFRSMMALQQEQGNTSYCDLQKETTKGTESDADDKSKELVKWSRLPGQVCRIPNRHHLSLRAGERGCFSINFSPNGRILAAACAGRDGYPIILYEIPSGCFLRELCGHLNIVYDLCWSKDNQHLLSASSDGTVRLWKVENQGAPAIKVFPHPSFVYTAKFHPIADYLVVTGCYDSVIRVWNVKVKEVHGQLLQEFDGHKHFINSLCFDAEGLHMFSGDSSGLIIVWNTFVKGSSQQHPVRHWGINKEIRENDIKGIPISHLEVHPNGRRLLIHAKDSTLRIMDLRILATRKYVGATNYREKIHSTLTPCGTFLFSGSEDGIAYVWNPETGDQVAMYSDLSFTSPLRDVAFHPLEHMVAFCAFGQNEPILVYIYDYSVAQREAEMVKESSGSLASAGAHRNPQILSNPAMQDPTISPADQFASAARMSMRMQKVKHKLESVTVCQVFIYCQEIEKFFSERPKVVALYDYPAHRSDELTIHRGDIIQVLYKDNDNWWFGCLASGQQGYFPANYVAGESKFYVNVCEMIWQLLLRVQKGAKENLEANEMIEAYCILRLLWVSLLFSSPSHTVSPTPVFLAQPPFPSHLLYTEFWHLTLVLTMAHQFTGFSVLLQPSPTLGS</sequence>
<dbReference type="FunFam" id="2.30.30.40:FF:000132">
    <property type="entry name" value="jouberin isoform X2"/>
    <property type="match status" value="1"/>
</dbReference>
<feature type="coiled-coil region" evidence="20">
    <location>
        <begin position="30"/>
        <end position="62"/>
    </location>
</feature>
<evidence type="ECO:0000256" key="2">
    <source>
        <dbReference type="ARBA" id="ARBA00004120"/>
    </source>
</evidence>